<dbReference type="InterPro" id="IPR004840">
    <property type="entry name" value="Amino_acid_permease_CS"/>
</dbReference>
<dbReference type="Pfam" id="PF00324">
    <property type="entry name" value="AA_permease"/>
    <property type="match status" value="2"/>
</dbReference>
<dbReference type="Gene3D" id="1.20.1740.10">
    <property type="entry name" value="Amino acid/polyamine transporter I"/>
    <property type="match status" value="1"/>
</dbReference>
<comment type="caution">
    <text evidence="10">The sequence shown here is derived from an EMBL/GenBank/DDBJ whole genome shotgun (WGS) entry which is preliminary data.</text>
</comment>
<keyword evidence="5 8" id="KW-1133">Transmembrane helix</keyword>
<keyword evidence="11" id="KW-1185">Reference proteome</keyword>
<feature type="region of interest" description="Disordered" evidence="7">
    <location>
        <begin position="479"/>
        <end position="506"/>
    </location>
</feature>
<feature type="transmembrane region" description="Helical" evidence="8">
    <location>
        <begin position="63"/>
        <end position="81"/>
    </location>
</feature>
<reference evidence="10" key="2">
    <citation type="journal article" date="2023" name="IMA Fungus">
        <title>Comparative genomic study of the Penicillium genus elucidates a diverse pangenome and 15 lateral gene transfer events.</title>
        <authorList>
            <person name="Petersen C."/>
            <person name="Sorensen T."/>
            <person name="Nielsen M.R."/>
            <person name="Sondergaard T.E."/>
            <person name="Sorensen J.L."/>
            <person name="Fitzpatrick D.A."/>
            <person name="Frisvad J.C."/>
            <person name="Nielsen K.L."/>
        </authorList>
    </citation>
    <scope>NUCLEOTIDE SEQUENCE</scope>
    <source>
        <strain evidence="10">IBT 21917</strain>
    </source>
</reference>
<sequence length="522" mass="55969">MAVGPTLGTGLFIGAGQALAIGGPASLLISYAFLSLLTYIMATTVAEVATYTPTRHGTMVTHGFRYTTVSFGFATACLRWYTMAMFVPFEITTAMVNLGLWSPGGAIAARLGMVTLIVIGFNFLPEKMFKASEVLFTRIKIGTLVFLLVLSLSIGIGGATGHDRWGFQYWKKPGAMHEYLAPGKLGRFWGLMQCLLHSSIAFTMTPELIVHHAEMADAADHPEGPETIDDLRPARSSSIPRRVVTGVATTVFPYILSSLAMGIMAPYNNPLLTNGGAGAGLSPFIIGMNTAKIRILPVTATIAILLSSVASGRTFLYLASRTLCAMADVGHAPAMFKIRTSWGVPFVAVTATATFAIFAFICAATTSSVMFNYFLLFVNSSGFLSWLVSCAVFRQFRQRLRFRGVDHAPSFAVQPFGTYVGFVLSGVLLVANGMSAAAPTPQAGSRGLKILAAYISIPIFLALYLTQRFRDVISSRFPSPANSVKVEPPETSHGKSGLPQGQEGAPSHAIELDQVWSMAREV</sequence>
<dbReference type="GO" id="GO:0016020">
    <property type="term" value="C:membrane"/>
    <property type="evidence" value="ECO:0007669"/>
    <property type="project" value="UniProtKB-SubCell"/>
</dbReference>
<dbReference type="InterPro" id="IPR004841">
    <property type="entry name" value="AA-permease/SLC12A_dom"/>
</dbReference>
<evidence type="ECO:0000256" key="5">
    <source>
        <dbReference type="ARBA" id="ARBA00022989"/>
    </source>
</evidence>
<dbReference type="InterPro" id="IPR050524">
    <property type="entry name" value="APC_YAT"/>
</dbReference>
<evidence type="ECO:0000313" key="11">
    <source>
        <dbReference type="Proteomes" id="UP001146351"/>
    </source>
</evidence>
<feature type="domain" description="Amino acid permease/ SLC12A" evidence="9">
    <location>
        <begin position="237"/>
        <end position="467"/>
    </location>
</feature>
<evidence type="ECO:0000256" key="6">
    <source>
        <dbReference type="ARBA" id="ARBA00023136"/>
    </source>
</evidence>
<name>A0A9W9IBQ1_9EURO</name>
<feature type="transmembrane region" description="Helical" evidence="8">
    <location>
        <begin position="185"/>
        <end position="205"/>
    </location>
</feature>
<evidence type="ECO:0000256" key="3">
    <source>
        <dbReference type="ARBA" id="ARBA00022692"/>
    </source>
</evidence>
<evidence type="ECO:0000256" key="2">
    <source>
        <dbReference type="ARBA" id="ARBA00022448"/>
    </source>
</evidence>
<dbReference type="GO" id="GO:0015171">
    <property type="term" value="F:amino acid transmembrane transporter activity"/>
    <property type="evidence" value="ECO:0007669"/>
    <property type="project" value="TreeGrafter"/>
</dbReference>
<evidence type="ECO:0000256" key="4">
    <source>
        <dbReference type="ARBA" id="ARBA00022970"/>
    </source>
</evidence>
<evidence type="ECO:0000259" key="9">
    <source>
        <dbReference type="Pfam" id="PF00324"/>
    </source>
</evidence>
<feature type="transmembrane region" description="Helical" evidence="8">
    <location>
        <begin position="373"/>
        <end position="396"/>
    </location>
</feature>
<evidence type="ECO:0000313" key="10">
    <source>
        <dbReference type="EMBL" id="KAJ5172713.1"/>
    </source>
</evidence>
<dbReference type="PROSITE" id="PS00218">
    <property type="entry name" value="AMINO_ACID_PERMEASE_1"/>
    <property type="match status" value="1"/>
</dbReference>
<proteinExistence type="predicted"/>
<reference evidence="10" key="1">
    <citation type="submission" date="2022-11" db="EMBL/GenBank/DDBJ databases">
        <authorList>
            <person name="Petersen C."/>
        </authorList>
    </citation>
    <scope>NUCLEOTIDE SEQUENCE</scope>
    <source>
        <strain evidence="10">IBT 21917</strain>
    </source>
</reference>
<gene>
    <name evidence="10" type="ORF">N7492_005306</name>
</gene>
<dbReference type="PIRSF" id="PIRSF006060">
    <property type="entry name" value="AA_transporter"/>
    <property type="match status" value="1"/>
</dbReference>
<keyword evidence="4" id="KW-0029">Amino-acid transport</keyword>
<dbReference type="PANTHER" id="PTHR43341:SF34">
    <property type="entry name" value="TRANSPORTER, PUTATIVE (EUROFUNG)-RELATED"/>
    <property type="match status" value="1"/>
</dbReference>
<feature type="transmembrane region" description="Helical" evidence="8">
    <location>
        <begin position="450"/>
        <end position="466"/>
    </location>
</feature>
<keyword evidence="2" id="KW-0813">Transport</keyword>
<dbReference type="AlphaFoldDB" id="A0A9W9IBQ1"/>
<feature type="transmembrane region" description="Helical" evidence="8">
    <location>
        <begin position="243"/>
        <end position="265"/>
    </location>
</feature>
<organism evidence="10 11">
    <name type="scientific">Penicillium capsulatum</name>
    <dbReference type="NCBI Taxonomy" id="69766"/>
    <lineage>
        <taxon>Eukaryota</taxon>
        <taxon>Fungi</taxon>
        <taxon>Dikarya</taxon>
        <taxon>Ascomycota</taxon>
        <taxon>Pezizomycotina</taxon>
        <taxon>Eurotiomycetes</taxon>
        <taxon>Eurotiomycetidae</taxon>
        <taxon>Eurotiales</taxon>
        <taxon>Aspergillaceae</taxon>
        <taxon>Penicillium</taxon>
    </lineage>
</organism>
<dbReference type="EMBL" id="JAPQKO010000003">
    <property type="protein sequence ID" value="KAJ5172713.1"/>
    <property type="molecule type" value="Genomic_DNA"/>
</dbReference>
<feature type="transmembrane region" description="Helical" evidence="8">
    <location>
        <begin position="295"/>
        <end position="319"/>
    </location>
</feature>
<accession>A0A9W9IBQ1</accession>
<protein>
    <recommendedName>
        <fullName evidence="9">Amino acid permease/ SLC12A domain-containing protein</fullName>
    </recommendedName>
</protein>
<feature type="transmembrane region" description="Helical" evidence="8">
    <location>
        <begin position="28"/>
        <end position="51"/>
    </location>
</feature>
<feature type="transmembrane region" description="Helical" evidence="8">
    <location>
        <begin position="101"/>
        <end position="124"/>
    </location>
</feature>
<keyword evidence="3 8" id="KW-0812">Transmembrane</keyword>
<feature type="transmembrane region" description="Helical" evidence="8">
    <location>
        <begin position="144"/>
        <end position="165"/>
    </location>
</feature>
<comment type="subcellular location">
    <subcellularLocation>
        <location evidence="1">Membrane</location>
        <topology evidence="1">Multi-pass membrane protein</topology>
    </subcellularLocation>
</comment>
<feature type="transmembrane region" description="Helical" evidence="8">
    <location>
        <begin position="416"/>
        <end position="438"/>
    </location>
</feature>
<dbReference type="PANTHER" id="PTHR43341">
    <property type="entry name" value="AMINO ACID PERMEASE"/>
    <property type="match status" value="1"/>
</dbReference>
<evidence type="ECO:0000256" key="7">
    <source>
        <dbReference type="SAM" id="MobiDB-lite"/>
    </source>
</evidence>
<dbReference type="OrthoDB" id="4448636at2759"/>
<feature type="transmembrane region" description="Helical" evidence="8">
    <location>
        <begin position="340"/>
        <end position="361"/>
    </location>
</feature>
<dbReference type="Proteomes" id="UP001146351">
    <property type="component" value="Unassembled WGS sequence"/>
</dbReference>
<evidence type="ECO:0000256" key="8">
    <source>
        <dbReference type="SAM" id="Phobius"/>
    </source>
</evidence>
<evidence type="ECO:0000256" key="1">
    <source>
        <dbReference type="ARBA" id="ARBA00004141"/>
    </source>
</evidence>
<keyword evidence="6 8" id="KW-0472">Membrane</keyword>
<feature type="domain" description="Amino acid permease/ SLC12A" evidence="9">
    <location>
        <begin position="1"/>
        <end position="204"/>
    </location>
</feature>